<evidence type="ECO:0000313" key="4">
    <source>
        <dbReference type="Proteomes" id="UP000183015"/>
    </source>
</evidence>
<dbReference type="Pfam" id="PF08924">
    <property type="entry name" value="Rv2525c_GlyHyd-like"/>
    <property type="match status" value="1"/>
</dbReference>
<reference evidence="4" key="1">
    <citation type="submission" date="2016-10" db="EMBL/GenBank/DDBJ databases">
        <authorList>
            <person name="Varghese N."/>
        </authorList>
    </citation>
    <scope>NUCLEOTIDE SEQUENCE [LARGE SCALE GENOMIC DNA]</scope>
    <source>
        <strain evidence="4">DSM 45096 / BCRC 16803 / CGMCC 4.1857 / CIP 109030 / JCM 12277 / KCTC 19219 / NBRC 100920 / 33214</strain>
    </source>
</reference>
<feature type="domain" description="Rv2525c-like glycoside hydrolase-like" evidence="2">
    <location>
        <begin position="204"/>
        <end position="396"/>
    </location>
</feature>
<dbReference type="InterPro" id="IPR017853">
    <property type="entry name" value="GH"/>
</dbReference>
<dbReference type="OrthoDB" id="5171321at2"/>
<proteinExistence type="predicted"/>
<evidence type="ECO:0000313" key="3">
    <source>
        <dbReference type="EMBL" id="SEM87336.1"/>
    </source>
</evidence>
<dbReference type="InterPro" id="IPR015020">
    <property type="entry name" value="Rv2525c-like_Glyco_Hydro-like"/>
</dbReference>
<feature type="signal peptide" evidence="1">
    <location>
        <begin position="1"/>
        <end position="32"/>
    </location>
</feature>
<dbReference type="Gene3D" id="3.20.20.80">
    <property type="entry name" value="Glycosidases"/>
    <property type="match status" value="1"/>
</dbReference>
<name>A0A1H8BX25_STRJI</name>
<keyword evidence="1" id="KW-0732">Signal</keyword>
<evidence type="ECO:0000259" key="2">
    <source>
        <dbReference type="Pfam" id="PF08924"/>
    </source>
</evidence>
<protein>
    <recommendedName>
        <fullName evidence="2">Rv2525c-like glycoside hydrolase-like domain-containing protein</fullName>
    </recommendedName>
</protein>
<gene>
    <name evidence="3" type="ORF">SAMN05414137_1872</name>
</gene>
<dbReference type="AlphaFoldDB" id="A0A1H8BX25"/>
<dbReference type="eggNOG" id="COG3292">
    <property type="taxonomic scope" value="Bacteria"/>
</dbReference>
<dbReference type="EMBL" id="FOAZ01000087">
    <property type="protein sequence ID" value="SEM87336.1"/>
    <property type="molecule type" value="Genomic_DNA"/>
</dbReference>
<organism evidence="3 4">
    <name type="scientific">Streptacidiphilus jiangxiensis</name>
    <dbReference type="NCBI Taxonomy" id="235985"/>
    <lineage>
        <taxon>Bacteria</taxon>
        <taxon>Bacillati</taxon>
        <taxon>Actinomycetota</taxon>
        <taxon>Actinomycetes</taxon>
        <taxon>Kitasatosporales</taxon>
        <taxon>Streptomycetaceae</taxon>
        <taxon>Streptacidiphilus</taxon>
    </lineage>
</organism>
<keyword evidence="4" id="KW-1185">Reference proteome</keyword>
<evidence type="ECO:0000256" key="1">
    <source>
        <dbReference type="SAM" id="SignalP"/>
    </source>
</evidence>
<dbReference type="eggNOG" id="COG0791">
    <property type="taxonomic scope" value="Bacteria"/>
</dbReference>
<dbReference type="RefSeq" id="WP_143094858.1">
    <property type="nucleotide sequence ID" value="NZ_FOAZ01000087.1"/>
</dbReference>
<sequence length="437" mass="46281">MAARTTRTKTTVLATTLAAAAIAAATSLPAHADTPAQHPATTKTATKQVDYQGYRFTVPRSWTVVDLARHPNTCVRFDRHTLYLGHPGANQACPSHSIGRTEAVLVQPATNPAGAQGTRTNTVAHEIDTTAARVTVTATYNTDRALVQHILTGAHLPTTAPRTGGTVRSHLAQAATAALPSGATNYTGKGFDTCSAPSSSTMSTWKANSPYSSVGVYIGGSNMGCSQPNLTASWVQAQYNAGWRFQPVYVGEQAAAISSPTSEGTAAADDAVTQATNLGFGTGSTLYYDMEQYDTSSYGANVLAFESAWTKELHAKGYHSGLYSSSSSGITDLANNYSSQYTMPDVIFDALWNGSADTNDSVVPSNEWSNHQRAHQYGGNTNETYGGVTINVDDDYLDVQMSTTNVQPMSNLVSVGNGNILAVDQSGNLWRYSAPNY</sequence>
<dbReference type="Proteomes" id="UP000183015">
    <property type="component" value="Unassembled WGS sequence"/>
</dbReference>
<feature type="non-terminal residue" evidence="3">
    <location>
        <position position="437"/>
    </location>
</feature>
<dbReference type="CDD" id="cd06418">
    <property type="entry name" value="GH25_BacA-like"/>
    <property type="match status" value="1"/>
</dbReference>
<dbReference type="SUPFAM" id="SSF51445">
    <property type="entry name" value="(Trans)glycosidases"/>
    <property type="match status" value="1"/>
</dbReference>
<feature type="chain" id="PRO_5010253033" description="Rv2525c-like glycoside hydrolase-like domain-containing protein" evidence="1">
    <location>
        <begin position="33"/>
        <end position="437"/>
    </location>
</feature>
<accession>A0A1H8BX25</accession>